<dbReference type="PANTHER" id="PTHR46517:SF1">
    <property type="entry name" value="FRUCTOSE-2,6-BISPHOSPHATASE TIGAR"/>
    <property type="match status" value="1"/>
</dbReference>
<sequence>MDKQIITLQRFFKVICEDTDLNQEGIDQAKLAAEKLKDYPFDAFYSSDLKRCRDTANTIHKSLTKQVDIQFSSNLRERNMGEIEGMKISDAVEKAAKDGKESYREYGEKPIDLVNRVKKQLDEILELNKQNKNIIICSHGGTIRTILKILGFKENLIVYNTSITTVDFNHNDFNDFKIVTVSDTKHLGGDFKVADTRVR</sequence>
<dbReference type="GO" id="GO:0045820">
    <property type="term" value="P:negative regulation of glycolytic process"/>
    <property type="evidence" value="ECO:0007669"/>
    <property type="project" value="TreeGrafter"/>
</dbReference>
<dbReference type="AlphaFoldDB" id="K0KCS3"/>
<dbReference type="SMART" id="SM00855">
    <property type="entry name" value="PGAM"/>
    <property type="match status" value="1"/>
</dbReference>
<comment type="caution">
    <text evidence="3">The sequence shown here is derived from an EMBL/GenBank/DDBJ whole genome shotgun (WGS) entry which is preliminary data.</text>
</comment>
<dbReference type="CDD" id="cd07067">
    <property type="entry name" value="HP_PGM_like"/>
    <property type="match status" value="1"/>
</dbReference>
<dbReference type="FunCoup" id="K0KCS3">
    <property type="interactions" value="165"/>
</dbReference>
<dbReference type="InterPro" id="IPR013078">
    <property type="entry name" value="His_Pase_superF_clade-1"/>
</dbReference>
<dbReference type="InterPro" id="IPR029033">
    <property type="entry name" value="His_PPase_superfam"/>
</dbReference>
<dbReference type="GO" id="GO:0005829">
    <property type="term" value="C:cytosol"/>
    <property type="evidence" value="ECO:0007669"/>
    <property type="project" value="TreeGrafter"/>
</dbReference>
<dbReference type="GO" id="GO:0004331">
    <property type="term" value="F:fructose-2,6-bisphosphate 2-phosphatase activity"/>
    <property type="evidence" value="ECO:0007669"/>
    <property type="project" value="TreeGrafter"/>
</dbReference>
<dbReference type="PANTHER" id="PTHR46517">
    <property type="entry name" value="FRUCTOSE-2,6-BISPHOSPHATASE TIGAR"/>
    <property type="match status" value="1"/>
</dbReference>
<name>K0KCS3_WICCF</name>
<accession>K0KCS3</accession>
<dbReference type="Proteomes" id="UP000009328">
    <property type="component" value="Unassembled WGS sequence"/>
</dbReference>
<evidence type="ECO:0000256" key="2">
    <source>
        <dbReference type="PIRSR" id="PIRSR613078-2"/>
    </source>
</evidence>
<evidence type="ECO:0000256" key="1">
    <source>
        <dbReference type="ARBA" id="ARBA00022801"/>
    </source>
</evidence>
<dbReference type="STRING" id="1206466.K0KCS3"/>
<evidence type="ECO:0008006" key="5">
    <source>
        <dbReference type="Google" id="ProtNLM"/>
    </source>
</evidence>
<dbReference type="EMBL" id="CAIF01000003">
    <property type="protein sequence ID" value="CCH40691.1"/>
    <property type="molecule type" value="Genomic_DNA"/>
</dbReference>
<dbReference type="Pfam" id="PF00300">
    <property type="entry name" value="His_Phos_1"/>
    <property type="match status" value="1"/>
</dbReference>
<keyword evidence="4" id="KW-1185">Reference proteome</keyword>
<gene>
    <name evidence="3" type="ORF">BN7_225</name>
</gene>
<dbReference type="eggNOG" id="KOG0235">
    <property type="taxonomic scope" value="Eukaryota"/>
</dbReference>
<dbReference type="GO" id="GO:0043456">
    <property type="term" value="P:regulation of pentose-phosphate shunt"/>
    <property type="evidence" value="ECO:0007669"/>
    <property type="project" value="TreeGrafter"/>
</dbReference>
<dbReference type="InterPro" id="IPR051695">
    <property type="entry name" value="Phosphoglycerate_Mutase"/>
</dbReference>
<proteinExistence type="predicted"/>
<evidence type="ECO:0000313" key="3">
    <source>
        <dbReference type="EMBL" id="CCH40691.1"/>
    </source>
</evidence>
<protein>
    <recommendedName>
        <fullName evidence="5">Phosphoglycerate mutase</fullName>
    </recommendedName>
</protein>
<dbReference type="Gene3D" id="3.40.50.1240">
    <property type="entry name" value="Phosphoglycerate mutase-like"/>
    <property type="match status" value="1"/>
</dbReference>
<keyword evidence="1" id="KW-0378">Hydrolase</keyword>
<reference evidence="3 4" key="1">
    <citation type="journal article" date="2012" name="Eukaryot. Cell">
        <title>Draft genome sequence of Wickerhamomyces ciferrii NRRL Y-1031 F-60-10.</title>
        <authorList>
            <person name="Schneider J."/>
            <person name="Andrea H."/>
            <person name="Blom J."/>
            <person name="Jaenicke S."/>
            <person name="Ruckert C."/>
            <person name="Schorsch C."/>
            <person name="Szczepanowski R."/>
            <person name="Farwick M."/>
            <person name="Goesmann A."/>
            <person name="Puhler A."/>
            <person name="Schaffer S."/>
            <person name="Tauch A."/>
            <person name="Kohler T."/>
            <person name="Brinkrolf K."/>
        </authorList>
    </citation>
    <scope>NUCLEOTIDE SEQUENCE [LARGE SCALE GENOMIC DNA]</scope>
    <source>
        <strain evidence="4">ATCC 14091 / BCRC 22168 / CBS 111 / JCM 3599 / NBRC 0793 / NRRL Y-1031 F-60-10</strain>
    </source>
</reference>
<feature type="binding site" evidence="2">
    <location>
        <position position="51"/>
    </location>
    <ligand>
        <name>substrate</name>
    </ligand>
</feature>
<dbReference type="SUPFAM" id="SSF53254">
    <property type="entry name" value="Phosphoglycerate mutase-like"/>
    <property type="match status" value="1"/>
</dbReference>
<dbReference type="HOGENOM" id="CLU_033323_9_2_1"/>
<evidence type="ECO:0000313" key="4">
    <source>
        <dbReference type="Proteomes" id="UP000009328"/>
    </source>
</evidence>
<dbReference type="InParanoid" id="K0KCS3"/>
<organism evidence="3 4">
    <name type="scientific">Wickerhamomyces ciferrii (strain ATCC 14091 / BCRC 22168 / CBS 111 / JCM 3599 / NBRC 0793 / NRRL Y-1031 F-60-10)</name>
    <name type="common">Yeast</name>
    <name type="synonym">Pichia ciferrii</name>
    <dbReference type="NCBI Taxonomy" id="1206466"/>
    <lineage>
        <taxon>Eukaryota</taxon>
        <taxon>Fungi</taxon>
        <taxon>Dikarya</taxon>
        <taxon>Ascomycota</taxon>
        <taxon>Saccharomycotina</taxon>
        <taxon>Saccharomycetes</taxon>
        <taxon>Phaffomycetales</taxon>
        <taxon>Wickerhamomycetaceae</taxon>
        <taxon>Wickerhamomyces</taxon>
    </lineage>
</organism>